<dbReference type="PANTHER" id="PTHR48081:SF8">
    <property type="entry name" value="ALPHA_BETA HYDROLASE FOLD-3 DOMAIN-CONTAINING PROTEIN-RELATED"/>
    <property type="match status" value="1"/>
</dbReference>
<evidence type="ECO:0000256" key="2">
    <source>
        <dbReference type="ARBA" id="ARBA00022801"/>
    </source>
</evidence>
<dbReference type="InterPro" id="IPR050300">
    <property type="entry name" value="GDXG_lipolytic_enzyme"/>
</dbReference>
<name>A0A544TDQ7_9BACI</name>
<dbReference type="PANTHER" id="PTHR48081">
    <property type="entry name" value="AB HYDROLASE SUPERFAMILY PROTEIN C4A8.06C"/>
    <property type="match status" value="1"/>
</dbReference>
<organism evidence="4 5">
    <name type="scientific">Psychrobacillus soli</name>
    <dbReference type="NCBI Taxonomy" id="1543965"/>
    <lineage>
        <taxon>Bacteria</taxon>
        <taxon>Bacillati</taxon>
        <taxon>Bacillota</taxon>
        <taxon>Bacilli</taxon>
        <taxon>Bacillales</taxon>
        <taxon>Bacillaceae</taxon>
        <taxon>Psychrobacillus</taxon>
    </lineage>
</organism>
<dbReference type="NCBIfam" id="NF007547">
    <property type="entry name" value="PRK10162.1"/>
    <property type="match status" value="1"/>
</dbReference>
<proteinExistence type="inferred from homology"/>
<dbReference type="Proteomes" id="UP000318937">
    <property type="component" value="Unassembled WGS sequence"/>
</dbReference>
<dbReference type="Pfam" id="PF07859">
    <property type="entry name" value="Abhydrolase_3"/>
    <property type="match status" value="1"/>
</dbReference>
<dbReference type="Gene3D" id="3.40.50.1820">
    <property type="entry name" value="alpha/beta hydrolase"/>
    <property type="match status" value="1"/>
</dbReference>
<protein>
    <submittedName>
        <fullName evidence="4">Acetyl esterase</fullName>
        <ecNumber evidence="4">3.1.1.6</ecNumber>
    </submittedName>
</protein>
<accession>A0A544TDQ7</accession>
<evidence type="ECO:0000256" key="1">
    <source>
        <dbReference type="ARBA" id="ARBA00010515"/>
    </source>
</evidence>
<reference evidence="4 5" key="1">
    <citation type="submission" date="2019-05" db="EMBL/GenBank/DDBJ databases">
        <title>Psychrobacillus vulpis sp. nov., a new species isolated from feces of a red fox that inhabits in The Tablas de Daimiel Natural Park, Albacete, Spain.</title>
        <authorList>
            <person name="Rodriguez M."/>
            <person name="Reina J.C."/>
            <person name="Bejar V."/>
            <person name="Llamas I."/>
        </authorList>
    </citation>
    <scope>NUCLEOTIDE SEQUENCE [LARGE SCALE GENOMIC DNA]</scope>
    <source>
        <strain evidence="4 5">NHI-2</strain>
    </source>
</reference>
<dbReference type="InterPro" id="IPR013094">
    <property type="entry name" value="AB_hydrolase_3"/>
</dbReference>
<dbReference type="RefSeq" id="WP_142606817.1">
    <property type="nucleotide sequence ID" value="NZ_VDGG01000014.1"/>
</dbReference>
<dbReference type="GO" id="GO:0008126">
    <property type="term" value="F:acetylesterase activity"/>
    <property type="evidence" value="ECO:0007669"/>
    <property type="project" value="UniProtKB-EC"/>
</dbReference>
<feature type="domain" description="Alpha/beta hydrolase fold-3" evidence="3">
    <location>
        <begin position="89"/>
        <end position="296"/>
    </location>
</feature>
<dbReference type="SUPFAM" id="SSF53474">
    <property type="entry name" value="alpha/beta-Hydrolases"/>
    <property type="match status" value="1"/>
</dbReference>
<comment type="caution">
    <text evidence="4">The sequence shown here is derived from an EMBL/GenBank/DDBJ whole genome shotgun (WGS) entry which is preliminary data.</text>
</comment>
<gene>
    <name evidence="4" type="ORF">FG383_08360</name>
</gene>
<evidence type="ECO:0000313" key="5">
    <source>
        <dbReference type="Proteomes" id="UP000318937"/>
    </source>
</evidence>
<sequence>MEMNKFDALKMMTPEMIATLKKQNELVEDAFSTNVTYEKMRENYNNERKFWNEGGPEPKKSVDLELEGPYGTIGIRIHYPQKRTGKGSIVYIHGGGFVVGNLDTHSRIMRILMEETESVVIGIDYHLAPEYKYPTQVEECAFLVEWLRSNAEEYDLDKNDISLAGDSGGANLSLATALYLRDKKDDVTYLRSLLLYYGAFGLTDSRSRRIFGGDYDGLGREDLKAYSKMYIEDDNVDLRYFDCFSNDLTKGVPPCYIAYGDLDPLQDDSILLYDILTYNNGKAELEEFKGVIHAFLHHSRILPEAKEAIKNGANFYKSLIHVGKF</sequence>
<dbReference type="InterPro" id="IPR029058">
    <property type="entry name" value="AB_hydrolase_fold"/>
</dbReference>
<evidence type="ECO:0000313" key="4">
    <source>
        <dbReference type="EMBL" id="TQR15598.1"/>
    </source>
</evidence>
<keyword evidence="2 4" id="KW-0378">Hydrolase</keyword>
<dbReference type="InterPro" id="IPR002168">
    <property type="entry name" value="Lipase_GDXG_HIS_AS"/>
</dbReference>
<dbReference type="AlphaFoldDB" id="A0A544TDQ7"/>
<keyword evidence="5" id="KW-1185">Reference proteome</keyword>
<dbReference type="EC" id="3.1.1.6" evidence="4"/>
<dbReference type="OrthoDB" id="9815425at2"/>
<evidence type="ECO:0000259" key="3">
    <source>
        <dbReference type="Pfam" id="PF07859"/>
    </source>
</evidence>
<comment type="similarity">
    <text evidence="1">Belongs to the 'GDXG' lipolytic enzyme family.</text>
</comment>
<dbReference type="PROSITE" id="PS01173">
    <property type="entry name" value="LIPASE_GDXG_HIS"/>
    <property type="match status" value="1"/>
</dbReference>
<dbReference type="EMBL" id="VDGG01000014">
    <property type="protein sequence ID" value="TQR15598.1"/>
    <property type="molecule type" value="Genomic_DNA"/>
</dbReference>